<feature type="domain" description="U1-type" evidence="2">
    <location>
        <begin position="241"/>
        <end position="275"/>
    </location>
</feature>
<dbReference type="InterPro" id="IPR036236">
    <property type="entry name" value="Znf_C2H2_sf"/>
</dbReference>
<dbReference type="AlphaFoldDB" id="A0A1U8AZ66"/>
<dbReference type="GO" id="GO:0003676">
    <property type="term" value="F:nucleic acid binding"/>
    <property type="evidence" value="ECO:0007669"/>
    <property type="project" value="InterPro"/>
</dbReference>
<dbReference type="Proteomes" id="UP000189703">
    <property type="component" value="Unplaced"/>
</dbReference>
<dbReference type="PANTHER" id="PTHR47487:SF8">
    <property type="entry name" value="OS08G0270900 PROTEIN"/>
    <property type="match status" value="1"/>
</dbReference>
<feature type="compositionally biased region" description="Basic and acidic residues" evidence="1">
    <location>
        <begin position="331"/>
        <end position="357"/>
    </location>
</feature>
<dbReference type="STRING" id="4432.A0A1U8AZ66"/>
<name>A0A1U8AZ66_NELNU</name>
<dbReference type="InterPro" id="IPR013087">
    <property type="entry name" value="Znf_C2H2_type"/>
</dbReference>
<feature type="region of interest" description="Disordered" evidence="1">
    <location>
        <begin position="276"/>
        <end position="372"/>
    </location>
</feature>
<dbReference type="SMART" id="SM00451">
    <property type="entry name" value="ZnF_U1"/>
    <property type="match status" value="2"/>
</dbReference>
<keyword evidence="3" id="KW-1185">Reference proteome</keyword>
<dbReference type="KEGG" id="nnu:104609126"/>
<feature type="compositionally biased region" description="Polar residues" evidence="1">
    <location>
        <begin position="278"/>
        <end position="291"/>
    </location>
</feature>
<dbReference type="RefSeq" id="XP_010273655.1">
    <property type="nucleotide sequence ID" value="XM_010275353.2"/>
</dbReference>
<reference evidence="4" key="1">
    <citation type="submission" date="2025-08" db="UniProtKB">
        <authorList>
            <consortium name="RefSeq"/>
        </authorList>
    </citation>
    <scope>IDENTIFICATION</scope>
</reference>
<dbReference type="InterPro" id="IPR003604">
    <property type="entry name" value="Matrin/U1-like-C_Znf_C2H2"/>
</dbReference>
<evidence type="ECO:0000259" key="2">
    <source>
        <dbReference type="SMART" id="SM00451"/>
    </source>
</evidence>
<feature type="compositionally biased region" description="Basic residues" evidence="1">
    <location>
        <begin position="306"/>
        <end position="317"/>
    </location>
</feature>
<protein>
    <submittedName>
        <fullName evidence="4">Uncharacterized protein LOC104609126</fullName>
    </submittedName>
</protein>
<dbReference type="GO" id="GO:0008270">
    <property type="term" value="F:zinc ion binding"/>
    <property type="evidence" value="ECO:0007669"/>
    <property type="project" value="InterPro"/>
</dbReference>
<dbReference type="InParanoid" id="A0A1U8AZ66"/>
<dbReference type="GeneID" id="104609126"/>
<dbReference type="OrthoDB" id="10009287at2759"/>
<proteinExistence type="predicted"/>
<dbReference type="Pfam" id="PF12874">
    <property type="entry name" value="zf-met"/>
    <property type="match status" value="2"/>
</dbReference>
<dbReference type="FunCoup" id="A0A1U8AZ66">
    <property type="interactions" value="4"/>
</dbReference>
<sequence length="487" mass="54764">MEFRYQPVEDRPSTFFSSTTTNSYFTEQALRVGLISDNRSNEVVRDAVGVREAVNRELEKERIRAELIAAEVARRRVLEVEVRMELQMERELAALRRREGVSSILSDPRIPLMHHPNGGRVEERMPLTSFSEVDMRYPEGSRLEERLSFPSRLEIGMMHPEGSRAEGSRVADRLYFPGRPQIVEGLQFQRHPETTEISKGKAVFLAKPLKTSLAGMRRKEIALAATGAGELSMAGSKKKSQKEWSCAICQVSTTSEQDLNDHLQGRKHKAMEAELKANNVTGKNTGISTSLPKKMVKPTKLSTSSRKTKQGKQKGARKQQNEKMLMQRKHKIEDSKKQNGDEPLLKKQKTEDSKMKNAEAPVPKKRKRKASKKKFTLWCEMCKVGANNESVMASHRTGKKHMTQLMQLEQNVGAASATTTATRPEATERKTNVELATKETEKTKERVNGKEEVGGVEEAHDVEPVENLTEVEATDRPLGVGTSRETS</sequence>
<accession>A0A1U8AZ66</accession>
<evidence type="ECO:0000313" key="4">
    <source>
        <dbReference type="RefSeq" id="XP_010273655.1"/>
    </source>
</evidence>
<dbReference type="OMA" id="AICQVST"/>
<dbReference type="eggNOG" id="ENOG502S02K">
    <property type="taxonomic scope" value="Eukaryota"/>
</dbReference>
<evidence type="ECO:0000256" key="1">
    <source>
        <dbReference type="SAM" id="MobiDB-lite"/>
    </source>
</evidence>
<dbReference type="PANTHER" id="PTHR47487">
    <property type="entry name" value="OS06G0651300 PROTEIN-RELATED"/>
    <property type="match status" value="1"/>
</dbReference>
<evidence type="ECO:0000313" key="3">
    <source>
        <dbReference type="Proteomes" id="UP000189703"/>
    </source>
</evidence>
<feature type="domain" description="U1-type" evidence="2">
    <location>
        <begin position="374"/>
        <end position="408"/>
    </location>
</feature>
<organism evidence="3 4">
    <name type="scientific">Nelumbo nucifera</name>
    <name type="common">Sacred lotus</name>
    <dbReference type="NCBI Taxonomy" id="4432"/>
    <lineage>
        <taxon>Eukaryota</taxon>
        <taxon>Viridiplantae</taxon>
        <taxon>Streptophyta</taxon>
        <taxon>Embryophyta</taxon>
        <taxon>Tracheophyta</taxon>
        <taxon>Spermatophyta</taxon>
        <taxon>Magnoliopsida</taxon>
        <taxon>Proteales</taxon>
        <taxon>Nelumbonaceae</taxon>
        <taxon>Nelumbo</taxon>
    </lineage>
</organism>
<feature type="region of interest" description="Disordered" evidence="1">
    <location>
        <begin position="439"/>
        <end position="487"/>
    </location>
</feature>
<feature type="compositionally biased region" description="Basic residues" evidence="1">
    <location>
        <begin position="363"/>
        <end position="372"/>
    </location>
</feature>
<gene>
    <name evidence="4" type="primary">LOC104609126</name>
</gene>
<dbReference type="Gene3D" id="3.30.160.60">
    <property type="entry name" value="Classic Zinc Finger"/>
    <property type="match status" value="2"/>
</dbReference>
<dbReference type="SUPFAM" id="SSF57667">
    <property type="entry name" value="beta-beta-alpha zinc fingers"/>
    <property type="match status" value="2"/>
</dbReference>
<feature type="compositionally biased region" description="Basic and acidic residues" evidence="1">
    <location>
        <begin position="439"/>
        <end position="463"/>
    </location>
</feature>